<dbReference type="Gene3D" id="3.30.70.260">
    <property type="match status" value="1"/>
</dbReference>
<dbReference type="PROSITE" id="PS00858">
    <property type="entry name" value="PREPHENATE_DEHYDR_2"/>
    <property type="match status" value="1"/>
</dbReference>
<accession>A0A9D2QU95</accession>
<dbReference type="PIRSF" id="PIRSF001500">
    <property type="entry name" value="Chor_mut_pdt_Ppr"/>
    <property type="match status" value="1"/>
</dbReference>
<evidence type="ECO:0000259" key="21">
    <source>
        <dbReference type="PROSITE" id="PS51171"/>
    </source>
</evidence>
<evidence type="ECO:0000256" key="2">
    <source>
        <dbReference type="ARBA" id="ARBA00002364"/>
    </source>
</evidence>
<feature type="domain" description="Chorismate mutase" evidence="20">
    <location>
        <begin position="1"/>
        <end position="88"/>
    </location>
</feature>
<sequence length="376" mass="42903">MLDLTQLREEIDSIDDQIVRLFEERMAVSEKVARFKIETGKPVFDPEREKQKLSSLSRQATGEFNSRGVYELYRQIMSISRKRQYQLISEQQDTKKPLFTPVDALKKEGVTVVFQGVEGAYSYAAMNTFFGKDIRSFHVDTWKDAMEAIKNREADFAVLPIENSTAGIVQDNYDLLTKYDHVIVGEQIIPCQHALVGLPGTSLEQIKDVYSHPQALMQCREFLESHREWTTHEFGNTAAAAKKIAQDGDKTQAAISSPYAAEFFGLSVLKENIYTNAGNSTRFIIVTKEKIYCRRAGKVSVSYELPHESGSLYNSLSHFIYNGLNMTKIESRPIHGRNWEYRFFVDFEGNLSDSAVKNALRGLETETQNFRIHGNY</sequence>
<organism evidence="23 24">
    <name type="scientific">Candidatus Blautia avicola</name>
    <dbReference type="NCBI Taxonomy" id="2838483"/>
    <lineage>
        <taxon>Bacteria</taxon>
        <taxon>Bacillati</taxon>
        <taxon>Bacillota</taxon>
        <taxon>Clostridia</taxon>
        <taxon>Lachnospirales</taxon>
        <taxon>Lachnospiraceae</taxon>
        <taxon>Blautia</taxon>
    </lineage>
</organism>
<feature type="domain" description="Prephenate dehydratase" evidence="21">
    <location>
        <begin position="111"/>
        <end position="288"/>
    </location>
</feature>
<evidence type="ECO:0000256" key="14">
    <source>
        <dbReference type="ARBA" id="ARBA00023239"/>
    </source>
</evidence>
<proteinExistence type="predicted"/>
<evidence type="ECO:0000256" key="4">
    <source>
        <dbReference type="ARBA" id="ARBA00004741"/>
    </source>
</evidence>
<dbReference type="SUPFAM" id="SSF53850">
    <property type="entry name" value="Periplasmic binding protein-like II"/>
    <property type="match status" value="1"/>
</dbReference>
<keyword evidence="14 23" id="KW-0456">Lyase</keyword>
<dbReference type="GO" id="GO:0004106">
    <property type="term" value="F:chorismate mutase activity"/>
    <property type="evidence" value="ECO:0007669"/>
    <property type="project" value="UniProtKB-EC"/>
</dbReference>
<dbReference type="Gene3D" id="1.20.59.10">
    <property type="entry name" value="Chorismate mutase"/>
    <property type="match status" value="1"/>
</dbReference>
<dbReference type="InterPro" id="IPR002912">
    <property type="entry name" value="ACT_dom"/>
</dbReference>
<dbReference type="AlphaFoldDB" id="A0A9D2QU95"/>
<comment type="caution">
    <text evidence="23">The sequence shown here is derived from an EMBL/GenBank/DDBJ whole genome shotgun (WGS) entry which is preliminary data.</text>
</comment>
<keyword evidence="12" id="KW-0584">Phenylalanine biosynthesis</keyword>
<dbReference type="InterPro" id="IPR045865">
    <property type="entry name" value="ACT-like_dom_sf"/>
</dbReference>
<dbReference type="Pfam" id="PF01817">
    <property type="entry name" value="CM_2"/>
    <property type="match status" value="1"/>
</dbReference>
<dbReference type="PANTHER" id="PTHR21022">
    <property type="entry name" value="PREPHENATE DEHYDRATASE P PROTEIN"/>
    <property type="match status" value="1"/>
</dbReference>
<feature type="site" description="Essential for prephenate dehydratase activity" evidence="19">
    <location>
        <position position="281"/>
    </location>
</feature>
<dbReference type="InterPro" id="IPR001086">
    <property type="entry name" value="Preph_deHydtase"/>
</dbReference>
<dbReference type="PROSITE" id="PS51171">
    <property type="entry name" value="PREPHENATE_DEHYDR_3"/>
    <property type="match status" value="1"/>
</dbReference>
<evidence type="ECO:0000256" key="7">
    <source>
        <dbReference type="ARBA" id="ARBA00014401"/>
    </source>
</evidence>
<dbReference type="GO" id="GO:0005737">
    <property type="term" value="C:cytoplasm"/>
    <property type="evidence" value="ECO:0007669"/>
    <property type="project" value="UniProtKB-SubCell"/>
</dbReference>
<name>A0A9D2QU95_9FIRM</name>
<dbReference type="InterPro" id="IPR036263">
    <property type="entry name" value="Chorismate_II_sf"/>
</dbReference>
<protein>
    <recommendedName>
        <fullName evidence="7">Bifunctional chorismate mutase/prephenate dehydratase</fullName>
        <ecNumber evidence="6">4.2.1.51</ecNumber>
    </recommendedName>
    <alternativeName>
        <fullName evidence="17">Chorismate mutase-prephenate dehydratase</fullName>
    </alternativeName>
    <alternativeName>
        <fullName evidence="8">Prephenate dehydratase</fullName>
    </alternativeName>
    <alternativeName>
        <fullName evidence="16">p-protein</fullName>
    </alternativeName>
</protein>
<dbReference type="GO" id="GO:0004664">
    <property type="term" value="F:prephenate dehydratase activity"/>
    <property type="evidence" value="ECO:0007669"/>
    <property type="project" value="UniProtKB-EC"/>
</dbReference>
<dbReference type="CDD" id="cd04905">
    <property type="entry name" value="ACT_CM-PDT"/>
    <property type="match status" value="1"/>
</dbReference>
<dbReference type="Proteomes" id="UP000823892">
    <property type="component" value="Unassembled WGS sequence"/>
</dbReference>
<dbReference type="PROSITE" id="PS51168">
    <property type="entry name" value="CHORISMATE_MUT_2"/>
    <property type="match status" value="1"/>
</dbReference>
<evidence type="ECO:0000256" key="3">
    <source>
        <dbReference type="ARBA" id="ARBA00004496"/>
    </source>
</evidence>
<reference evidence="23" key="2">
    <citation type="submission" date="2021-04" db="EMBL/GenBank/DDBJ databases">
        <authorList>
            <person name="Gilroy R."/>
        </authorList>
    </citation>
    <scope>NUCLEOTIDE SEQUENCE</scope>
    <source>
        <strain evidence="23">ChiBcec6-4105</strain>
    </source>
</reference>
<evidence type="ECO:0000256" key="5">
    <source>
        <dbReference type="ARBA" id="ARBA00004817"/>
    </source>
</evidence>
<keyword evidence="10" id="KW-0028">Amino-acid biosynthesis</keyword>
<dbReference type="GO" id="GO:0046417">
    <property type="term" value="P:chorismate metabolic process"/>
    <property type="evidence" value="ECO:0007669"/>
    <property type="project" value="InterPro"/>
</dbReference>
<evidence type="ECO:0000313" key="24">
    <source>
        <dbReference type="Proteomes" id="UP000823892"/>
    </source>
</evidence>
<comment type="function">
    <text evidence="2">Catalyzes the Claisen rearrangement of chorismate to prephenate and the decarboxylation/dehydration of prephenate to phenylpyruvate.</text>
</comment>
<dbReference type="InterPro" id="IPR036979">
    <property type="entry name" value="CM_dom_sf"/>
</dbReference>
<evidence type="ECO:0000256" key="17">
    <source>
        <dbReference type="ARBA" id="ARBA00031520"/>
    </source>
</evidence>
<comment type="catalytic activity">
    <reaction evidence="18">
        <text>prephenate + H(+) = 3-phenylpyruvate + CO2 + H2O</text>
        <dbReference type="Rhea" id="RHEA:21648"/>
        <dbReference type="ChEBI" id="CHEBI:15377"/>
        <dbReference type="ChEBI" id="CHEBI:15378"/>
        <dbReference type="ChEBI" id="CHEBI:16526"/>
        <dbReference type="ChEBI" id="CHEBI:18005"/>
        <dbReference type="ChEBI" id="CHEBI:29934"/>
        <dbReference type="EC" id="4.2.1.51"/>
    </reaction>
</comment>
<gene>
    <name evidence="23" type="primary">pheA</name>
    <name evidence="23" type="ORF">H9914_12045</name>
</gene>
<dbReference type="SUPFAM" id="SSF55021">
    <property type="entry name" value="ACT-like"/>
    <property type="match status" value="1"/>
</dbReference>
<dbReference type="PANTHER" id="PTHR21022:SF19">
    <property type="entry name" value="PREPHENATE DEHYDRATASE-RELATED"/>
    <property type="match status" value="1"/>
</dbReference>
<evidence type="ECO:0000256" key="6">
    <source>
        <dbReference type="ARBA" id="ARBA00013147"/>
    </source>
</evidence>
<keyword evidence="15" id="KW-0511">Multifunctional enzyme</keyword>
<evidence type="ECO:0000256" key="8">
    <source>
        <dbReference type="ARBA" id="ARBA00021872"/>
    </source>
</evidence>
<evidence type="ECO:0000259" key="22">
    <source>
        <dbReference type="PROSITE" id="PS51671"/>
    </source>
</evidence>
<dbReference type="Gene3D" id="3.40.190.10">
    <property type="entry name" value="Periplasmic binding protein-like II"/>
    <property type="match status" value="2"/>
</dbReference>
<evidence type="ECO:0000256" key="16">
    <source>
        <dbReference type="ARBA" id="ARBA00031175"/>
    </source>
</evidence>
<evidence type="ECO:0000256" key="11">
    <source>
        <dbReference type="ARBA" id="ARBA00023141"/>
    </source>
</evidence>
<comment type="subcellular location">
    <subcellularLocation>
        <location evidence="3">Cytoplasm</location>
    </subcellularLocation>
</comment>
<keyword evidence="13" id="KW-0413">Isomerase</keyword>
<dbReference type="SMART" id="SM00830">
    <property type="entry name" value="CM_2"/>
    <property type="match status" value="1"/>
</dbReference>
<keyword evidence="9" id="KW-0963">Cytoplasm</keyword>
<dbReference type="GO" id="GO:0009094">
    <property type="term" value="P:L-phenylalanine biosynthetic process"/>
    <property type="evidence" value="ECO:0007669"/>
    <property type="project" value="UniProtKB-KW"/>
</dbReference>
<feature type="domain" description="ACT" evidence="22">
    <location>
        <begin position="300"/>
        <end position="376"/>
    </location>
</feature>
<reference evidence="23" key="1">
    <citation type="journal article" date="2021" name="PeerJ">
        <title>Extensive microbial diversity within the chicken gut microbiome revealed by metagenomics and culture.</title>
        <authorList>
            <person name="Gilroy R."/>
            <person name="Ravi A."/>
            <person name="Getino M."/>
            <person name="Pursley I."/>
            <person name="Horton D.L."/>
            <person name="Alikhan N.F."/>
            <person name="Baker D."/>
            <person name="Gharbi K."/>
            <person name="Hall N."/>
            <person name="Watson M."/>
            <person name="Adriaenssens E.M."/>
            <person name="Foster-Nyarko E."/>
            <person name="Jarju S."/>
            <person name="Secka A."/>
            <person name="Antonio M."/>
            <person name="Oren A."/>
            <person name="Chaudhuri R.R."/>
            <person name="La Ragione R."/>
            <person name="Hildebrand F."/>
            <person name="Pallen M.J."/>
        </authorList>
    </citation>
    <scope>NUCLEOTIDE SEQUENCE</scope>
    <source>
        <strain evidence="23">ChiBcec6-4105</strain>
    </source>
</reference>
<evidence type="ECO:0000256" key="15">
    <source>
        <dbReference type="ARBA" id="ARBA00023268"/>
    </source>
</evidence>
<keyword evidence="11" id="KW-0057">Aromatic amino acid biosynthesis</keyword>
<comment type="pathway">
    <text evidence="5">Metabolic intermediate biosynthesis; prephenate biosynthesis; prephenate from chorismate: step 1/1.</text>
</comment>
<evidence type="ECO:0000256" key="18">
    <source>
        <dbReference type="ARBA" id="ARBA00047848"/>
    </source>
</evidence>
<dbReference type="EMBL" id="DWUY01000271">
    <property type="protein sequence ID" value="HJD29708.1"/>
    <property type="molecule type" value="Genomic_DNA"/>
</dbReference>
<dbReference type="PROSITE" id="PS51671">
    <property type="entry name" value="ACT"/>
    <property type="match status" value="1"/>
</dbReference>
<dbReference type="Pfam" id="PF00800">
    <property type="entry name" value="PDT"/>
    <property type="match status" value="1"/>
</dbReference>
<dbReference type="InterPro" id="IPR018528">
    <property type="entry name" value="Preph_deHydtase_CS"/>
</dbReference>
<evidence type="ECO:0000256" key="1">
    <source>
        <dbReference type="ARBA" id="ARBA00000824"/>
    </source>
</evidence>
<dbReference type="SUPFAM" id="SSF48600">
    <property type="entry name" value="Chorismate mutase II"/>
    <property type="match status" value="1"/>
</dbReference>
<evidence type="ECO:0000256" key="12">
    <source>
        <dbReference type="ARBA" id="ARBA00023222"/>
    </source>
</evidence>
<evidence type="ECO:0000256" key="13">
    <source>
        <dbReference type="ARBA" id="ARBA00023235"/>
    </source>
</evidence>
<dbReference type="InterPro" id="IPR002701">
    <property type="entry name" value="CM_II_prokaryot"/>
</dbReference>
<dbReference type="EC" id="4.2.1.51" evidence="6"/>
<evidence type="ECO:0000256" key="10">
    <source>
        <dbReference type="ARBA" id="ARBA00022605"/>
    </source>
</evidence>
<comment type="catalytic activity">
    <reaction evidence="1">
        <text>chorismate = prephenate</text>
        <dbReference type="Rhea" id="RHEA:13897"/>
        <dbReference type="ChEBI" id="CHEBI:29748"/>
        <dbReference type="ChEBI" id="CHEBI:29934"/>
        <dbReference type="EC" id="5.4.99.5"/>
    </reaction>
</comment>
<evidence type="ECO:0000259" key="20">
    <source>
        <dbReference type="PROSITE" id="PS51168"/>
    </source>
</evidence>
<evidence type="ECO:0000256" key="9">
    <source>
        <dbReference type="ARBA" id="ARBA00022490"/>
    </source>
</evidence>
<dbReference type="InterPro" id="IPR008242">
    <property type="entry name" value="Chor_mutase/pphenate_deHydtase"/>
</dbReference>
<evidence type="ECO:0000256" key="19">
    <source>
        <dbReference type="PIRSR" id="PIRSR001500-2"/>
    </source>
</evidence>
<dbReference type="NCBIfam" id="NF008865">
    <property type="entry name" value="PRK11898.1"/>
    <property type="match status" value="1"/>
</dbReference>
<comment type="pathway">
    <text evidence="4">Amino-acid biosynthesis; L-phenylalanine biosynthesis; phenylpyruvate from prephenate: step 1/1.</text>
</comment>
<dbReference type="CDD" id="cd13631">
    <property type="entry name" value="PBP2_Ct-PDT_like"/>
    <property type="match status" value="1"/>
</dbReference>
<evidence type="ECO:0000313" key="23">
    <source>
        <dbReference type="EMBL" id="HJD29708.1"/>
    </source>
</evidence>